<evidence type="ECO:0000256" key="4">
    <source>
        <dbReference type="ARBA" id="ARBA00022496"/>
    </source>
</evidence>
<dbReference type="PROSITE" id="PS52016">
    <property type="entry name" value="TONB_DEPENDENT_REC_3"/>
    <property type="match status" value="1"/>
</dbReference>
<dbReference type="Proteomes" id="UP000015523">
    <property type="component" value="Unassembled WGS sequence"/>
</dbReference>
<keyword evidence="16" id="KW-1185">Reference proteome</keyword>
<accession>T0KFN4</accession>
<evidence type="ECO:0000313" key="16">
    <source>
        <dbReference type="Proteomes" id="UP000015523"/>
    </source>
</evidence>
<dbReference type="GO" id="GO:0006826">
    <property type="term" value="P:iron ion transport"/>
    <property type="evidence" value="ECO:0007669"/>
    <property type="project" value="UniProtKB-KW"/>
</dbReference>
<dbReference type="Pfam" id="PF00593">
    <property type="entry name" value="TonB_dep_Rec_b-barrel"/>
    <property type="match status" value="1"/>
</dbReference>
<dbReference type="AlphaFoldDB" id="T0KFN4"/>
<dbReference type="Pfam" id="PF07715">
    <property type="entry name" value="Plug"/>
    <property type="match status" value="1"/>
</dbReference>
<evidence type="ECO:0000256" key="3">
    <source>
        <dbReference type="ARBA" id="ARBA00022452"/>
    </source>
</evidence>
<evidence type="ECO:0000259" key="14">
    <source>
        <dbReference type="Pfam" id="PF07715"/>
    </source>
</evidence>
<evidence type="ECO:0000259" key="13">
    <source>
        <dbReference type="Pfam" id="PF00593"/>
    </source>
</evidence>
<evidence type="ECO:0000256" key="1">
    <source>
        <dbReference type="ARBA" id="ARBA00004571"/>
    </source>
</evidence>
<keyword evidence="2 11" id="KW-0813">Transport</keyword>
<evidence type="ECO:0000256" key="9">
    <source>
        <dbReference type="ARBA" id="ARBA00023136"/>
    </source>
</evidence>
<keyword evidence="7" id="KW-0406">Ion transport</keyword>
<dbReference type="PATRIC" id="fig|1346791.3.peg.1990"/>
<evidence type="ECO:0000256" key="8">
    <source>
        <dbReference type="ARBA" id="ARBA00023077"/>
    </source>
</evidence>
<evidence type="ECO:0000256" key="5">
    <source>
        <dbReference type="ARBA" id="ARBA00022692"/>
    </source>
</evidence>
<dbReference type="EMBL" id="AUWY01000074">
    <property type="protein sequence ID" value="EQB32193.1"/>
    <property type="molecule type" value="Genomic_DNA"/>
</dbReference>
<dbReference type="InterPro" id="IPR036942">
    <property type="entry name" value="Beta-barrel_TonB_sf"/>
</dbReference>
<feature type="domain" description="TonB-dependent receptor plug" evidence="14">
    <location>
        <begin position="30"/>
        <end position="143"/>
    </location>
</feature>
<name>T0KFN4_9SPHN</name>
<dbReference type="STRING" id="1346791.M529_10345"/>
<dbReference type="PANTHER" id="PTHR32552">
    <property type="entry name" value="FERRICHROME IRON RECEPTOR-RELATED"/>
    <property type="match status" value="1"/>
</dbReference>
<dbReference type="InterPro" id="IPR039426">
    <property type="entry name" value="TonB-dep_rcpt-like"/>
</dbReference>
<comment type="similarity">
    <text evidence="11 12">Belongs to the TonB-dependent receptor family.</text>
</comment>
<dbReference type="GO" id="GO:0009279">
    <property type="term" value="C:cell outer membrane"/>
    <property type="evidence" value="ECO:0007669"/>
    <property type="project" value="UniProtKB-SubCell"/>
</dbReference>
<evidence type="ECO:0008006" key="17">
    <source>
        <dbReference type="Google" id="ProtNLM"/>
    </source>
</evidence>
<keyword evidence="9 11" id="KW-0472">Membrane</keyword>
<organism evidence="15 16">
    <name type="scientific">Sphingobium ummariense RL-3</name>
    <dbReference type="NCBI Taxonomy" id="1346791"/>
    <lineage>
        <taxon>Bacteria</taxon>
        <taxon>Pseudomonadati</taxon>
        <taxon>Pseudomonadota</taxon>
        <taxon>Alphaproteobacteria</taxon>
        <taxon>Sphingomonadales</taxon>
        <taxon>Sphingomonadaceae</taxon>
        <taxon>Sphingobium</taxon>
    </lineage>
</organism>
<keyword evidence="5 11" id="KW-0812">Transmembrane</keyword>
<evidence type="ECO:0000256" key="6">
    <source>
        <dbReference type="ARBA" id="ARBA00023004"/>
    </source>
</evidence>
<evidence type="ECO:0000256" key="7">
    <source>
        <dbReference type="ARBA" id="ARBA00023065"/>
    </source>
</evidence>
<dbReference type="SUPFAM" id="SSF56935">
    <property type="entry name" value="Porins"/>
    <property type="match status" value="1"/>
</dbReference>
<comment type="caution">
    <text evidence="15">The sequence shown here is derived from an EMBL/GenBank/DDBJ whole genome shotgun (WGS) entry which is preliminary data.</text>
</comment>
<dbReference type="eggNOG" id="COG4771">
    <property type="taxonomic scope" value="Bacteria"/>
</dbReference>
<feature type="domain" description="TonB-dependent receptor-like beta-barrel" evidence="13">
    <location>
        <begin position="347"/>
        <end position="741"/>
    </location>
</feature>
<keyword evidence="6" id="KW-0408">Iron</keyword>
<evidence type="ECO:0000256" key="2">
    <source>
        <dbReference type="ARBA" id="ARBA00022448"/>
    </source>
</evidence>
<proteinExistence type="inferred from homology"/>
<keyword evidence="10 11" id="KW-0998">Cell outer membrane</keyword>
<keyword evidence="4" id="KW-0410">Iron transport</keyword>
<protein>
    <recommendedName>
        <fullName evidence="17">TonB-denpendent receptor</fullName>
    </recommendedName>
</protein>
<evidence type="ECO:0000313" key="15">
    <source>
        <dbReference type="EMBL" id="EQB32193.1"/>
    </source>
</evidence>
<dbReference type="PANTHER" id="PTHR32552:SF81">
    <property type="entry name" value="TONB-DEPENDENT OUTER MEMBRANE RECEPTOR"/>
    <property type="match status" value="1"/>
</dbReference>
<evidence type="ECO:0000256" key="10">
    <source>
        <dbReference type="ARBA" id="ARBA00023237"/>
    </source>
</evidence>
<reference evidence="15 16" key="1">
    <citation type="journal article" date="2013" name="Genome Announc.">
        <title>Draft Genome Sequence of Sphingobium ummariense Strain RL-3, a Hexachlorocyclohexane-Degrading Bacterium.</title>
        <authorList>
            <person name="Kohli P."/>
            <person name="Dua A."/>
            <person name="Sangwan N."/>
            <person name="Oldach P."/>
            <person name="Khurana J.P."/>
            <person name="Lal R."/>
        </authorList>
    </citation>
    <scope>NUCLEOTIDE SEQUENCE [LARGE SCALE GENOMIC DNA]</scope>
    <source>
        <strain evidence="15 16">RL-3</strain>
    </source>
</reference>
<dbReference type="Gene3D" id="2.40.170.20">
    <property type="entry name" value="TonB-dependent receptor, beta-barrel domain"/>
    <property type="match status" value="1"/>
</dbReference>
<dbReference type="InterPro" id="IPR000531">
    <property type="entry name" value="Beta-barrel_TonB"/>
</dbReference>
<gene>
    <name evidence="15" type="ORF">M529_10345</name>
</gene>
<evidence type="ECO:0000256" key="12">
    <source>
        <dbReference type="RuleBase" id="RU003357"/>
    </source>
</evidence>
<evidence type="ECO:0000256" key="11">
    <source>
        <dbReference type="PROSITE-ProRule" id="PRU01360"/>
    </source>
</evidence>
<comment type="subcellular location">
    <subcellularLocation>
        <location evidence="1 11">Cell outer membrane</location>
        <topology evidence="1 11">Multi-pass membrane protein</topology>
    </subcellularLocation>
</comment>
<dbReference type="InterPro" id="IPR012910">
    <property type="entry name" value="Plug_dom"/>
</dbReference>
<sequence>MAPDQRANAATEPAMGGEIVVTATKRAETLSKVPISITAFSQENMDSRGIRDIRDVVAQTPGLDITRATGGSGNQTRFIIRGIDSNAGAATSAVYIDDTPIQARNSSLNYNGSTVPFIFDIERVEVLRGPQGTLFGASAQGGAIRFITPTPSLTKYSAYGRAAVNFVDHGGTGYEVGAAVGGPLVTNVLGFRASVYRRYNAGWIDRQSWLDPTERSENANSDKTLVARGSLLFQPNEWLSIAPSIYYQELKFDDRVDLWTRCPATTGSPGSAGTLNPCPLGVSDPRNGKFLSYSPVAQPSTDRFYLPSLKVVGEWGATSITSVTSLFRRHVVDLNDATFINARNYFGNAYLFPITPTIPRTIGTQNPDIRQRLFSQELRLSGGESDALFRYTVGLYYSRSSIETSLPINLPNYAELYFYRFGRTPEQAGIPPRVGDSIYFGEEYTSEQEIAAFANVDIRLADRLTATVGGRYSRNRLEFDITERGVSYPPLGISRYQGRQRSNPFLPKASLSFQATPDSLYYATYAEGFRTGGVNRALPDVCRTEAEQLGLNASDFAPDRTKSYEIGSKSRLLGGALSYEVSAYYVKWQNIQQQLRLQCLFALVQNTASATSKGFDLNLTLRPSRRLTVGFGIGYVDATYDETIRIGTAPQVLRDQTLGATPWTINSNIEYRFELGRNEAYVRAQYNLRSANKGLFLFQEPTATTYDPTRVYADDIENLDLRAGLDVGPVNVTVYAENVLNNFGYYVNVPTYVRGPLWRGSTARPRTIGLQLIARY</sequence>
<keyword evidence="3 11" id="KW-1134">Transmembrane beta strand</keyword>
<keyword evidence="8 12" id="KW-0798">TonB box</keyword>